<evidence type="ECO:0000313" key="2">
    <source>
        <dbReference type="Proteomes" id="UP000219775"/>
    </source>
</evidence>
<evidence type="ECO:0000313" key="1">
    <source>
        <dbReference type="EMBL" id="PEM73296.1"/>
    </source>
</evidence>
<protein>
    <submittedName>
        <fullName evidence="1">Uncharacterized protein</fullName>
    </submittedName>
</protein>
<reference evidence="1 2" key="1">
    <citation type="submission" date="2017-09" db="EMBL/GenBank/DDBJ databases">
        <title>Large-scale bioinformatics analysis of Bacillus genomes uncovers conserved roles of natural products in bacterial physiology.</title>
        <authorList>
            <consortium name="Agbiome Team Llc"/>
            <person name="Bleich R.M."/>
            <person name="Grubbs K.J."/>
            <person name="Santa Maria K.C."/>
            <person name="Allen S.E."/>
            <person name="Farag S."/>
            <person name="Shank E.A."/>
            <person name="Bowers A."/>
        </authorList>
    </citation>
    <scope>NUCLEOTIDE SEQUENCE [LARGE SCALE GENOMIC DNA]</scope>
    <source>
        <strain evidence="1 2">AFS009893</strain>
    </source>
</reference>
<accession>A0A2C3PDT1</accession>
<organism evidence="1 2">
    <name type="scientific">Bacillus pseudomycoides</name>
    <dbReference type="NCBI Taxonomy" id="64104"/>
    <lineage>
        <taxon>Bacteria</taxon>
        <taxon>Bacillati</taxon>
        <taxon>Bacillota</taxon>
        <taxon>Bacilli</taxon>
        <taxon>Bacillales</taxon>
        <taxon>Bacillaceae</taxon>
        <taxon>Bacillus</taxon>
        <taxon>Bacillus cereus group</taxon>
    </lineage>
</organism>
<sequence length="63" mass="7011">MCACEGTGVIRNDQGNGCYQFAPCICEAANVTPEEVDRRRQKVMERLETAYQMQIQEKVGIGA</sequence>
<dbReference type="EMBL" id="NUDP01000005">
    <property type="protein sequence ID" value="PEM73296.1"/>
    <property type="molecule type" value="Genomic_DNA"/>
</dbReference>
<dbReference type="AlphaFoldDB" id="A0A2C3PDT1"/>
<proteinExistence type="predicted"/>
<name>A0A2C3PDT1_9BACI</name>
<dbReference type="Proteomes" id="UP000219775">
    <property type="component" value="Unassembled WGS sequence"/>
</dbReference>
<comment type="caution">
    <text evidence="1">The sequence shown here is derived from an EMBL/GenBank/DDBJ whole genome shotgun (WGS) entry which is preliminary data.</text>
</comment>
<dbReference type="RefSeq" id="WP_018767910.1">
    <property type="nucleotide sequence ID" value="NZ_NUBT01000058.1"/>
</dbReference>
<gene>
    <name evidence="1" type="ORF">CN613_02210</name>
</gene>